<proteinExistence type="predicted"/>
<dbReference type="Proteomes" id="UP001500689">
    <property type="component" value="Unassembled WGS sequence"/>
</dbReference>
<comment type="caution">
    <text evidence="3">The sequence shown here is derived from an EMBL/GenBank/DDBJ whole genome shotgun (WGS) entry which is preliminary data.</text>
</comment>
<evidence type="ECO:0000259" key="2">
    <source>
        <dbReference type="Pfam" id="PF13614"/>
    </source>
</evidence>
<evidence type="ECO:0000313" key="3">
    <source>
        <dbReference type="EMBL" id="GAA3553525.1"/>
    </source>
</evidence>
<evidence type="ECO:0000313" key="4">
    <source>
        <dbReference type="Proteomes" id="UP001500689"/>
    </source>
</evidence>
<accession>A0ABP6WLZ9</accession>
<gene>
    <name evidence="3" type="ORF">GCM10022222_41550</name>
</gene>
<organism evidence="3 4">
    <name type="scientific">Amycolatopsis ultiminotia</name>
    <dbReference type="NCBI Taxonomy" id="543629"/>
    <lineage>
        <taxon>Bacteria</taxon>
        <taxon>Bacillati</taxon>
        <taxon>Actinomycetota</taxon>
        <taxon>Actinomycetes</taxon>
        <taxon>Pseudonocardiales</taxon>
        <taxon>Pseudonocardiaceae</taxon>
        <taxon>Amycolatopsis</taxon>
    </lineage>
</organism>
<dbReference type="Gene3D" id="3.40.50.300">
    <property type="entry name" value="P-loop containing nucleotide triphosphate hydrolases"/>
    <property type="match status" value="1"/>
</dbReference>
<sequence length="442" mass="47464">MTGPSEEAAGGRQPEQAQEPAAELFSEERTDSAPHPGTGPYDAQPTQVVQPNAYATPPGQPQQGQQPPNQQPQGQQPPGQPQGYPQGGYPQQGYDQNLPPLQPPEPGYPPGYQQAPAQNPGPPPGLPQPGGAPAPDELSTAHLVKQQKRTPQSGWRKVLHRMSGKLINPGESPADTRRRELIARVNQPLRGCYKIAMLSLKGGVGKTTTTTTLGSTFASLRGDRVVAVDANPDRGTLSQKIAIETTATVRHLLRDADKITRYSDVRSYTSQGASRLEILASEQDPAVSEAFSEKDYRRTVNLLEHFYNIVLTDCGTGLMHSAMKGVLDVADSLVVVSSGSVDGARSASATLDWLEAHGYGDLVKRSVVVINSVRPKGSSVDLDKLSAHFGSKVRAVCRVPFDPHLEEGAEIELERLASNTRLALLDLAATVADGFGRDQQYR</sequence>
<keyword evidence="4" id="KW-1185">Reference proteome</keyword>
<dbReference type="EMBL" id="BAAAZN010000008">
    <property type="protein sequence ID" value="GAA3553525.1"/>
    <property type="molecule type" value="Genomic_DNA"/>
</dbReference>
<dbReference type="PANTHER" id="PTHR43384:SF14">
    <property type="entry name" value="ESX-1 SECRETION-ASSOCIATED PROTEIN ESPI"/>
    <property type="match status" value="1"/>
</dbReference>
<name>A0ABP6WLZ9_9PSEU</name>
<dbReference type="InterPro" id="IPR027417">
    <property type="entry name" value="P-loop_NTPase"/>
</dbReference>
<dbReference type="Pfam" id="PF13614">
    <property type="entry name" value="AAA_31"/>
    <property type="match status" value="1"/>
</dbReference>
<dbReference type="InterPro" id="IPR025669">
    <property type="entry name" value="AAA_dom"/>
</dbReference>
<dbReference type="RefSeq" id="WP_344862195.1">
    <property type="nucleotide sequence ID" value="NZ_BAAAZN010000008.1"/>
</dbReference>
<reference evidence="4" key="1">
    <citation type="journal article" date="2019" name="Int. J. Syst. Evol. Microbiol.">
        <title>The Global Catalogue of Microorganisms (GCM) 10K type strain sequencing project: providing services to taxonomists for standard genome sequencing and annotation.</title>
        <authorList>
            <consortium name="The Broad Institute Genomics Platform"/>
            <consortium name="The Broad Institute Genome Sequencing Center for Infectious Disease"/>
            <person name="Wu L."/>
            <person name="Ma J."/>
        </authorList>
    </citation>
    <scope>NUCLEOTIDE SEQUENCE [LARGE SCALE GENOMIC DNA]</scope>
    <source>
        <strain evidence="4">JCM 16898</strain>
    </source>
</reference>
<feature type="compositionally biased region" description="Low complexity" evidence="1">
    <location>
        <begin position="61"/>
        <end position="99"/>
    </location>
</feature>
<dbReference type="PANTHER" id="PTHR43384">
    <property type="entry name" value="SEPTUM SITE-DETERMINING PROTEIN MIND HOMOLOG, CHLOROPLASTIC-RELATED"/>
    <property type="match status" value="1"/>
</dbReference>
<feature type="region of interest" description="Disordered" evidence="1">
    <location>
        <begin position="1"/>
        <end position="137"/>
    </location>
</feature>
<feature type="domain" description="AAA" evidence="2">
    <location>
        <begin position="194"/>
        <end position="338"/>
    </location>
</feature>
<dbReference type="InterPro" id="IPR050625">
    <property type="entry name" value="ParA/MinD_ATPase"/>
</dbReference>
<feature type="compositionally biased region" description="Pro residues" evidence="1">
    <location>
        <begin position="119"/>
        <end position="132"/>
    </location>
</feature>
<dbReference type="SUPFAM" id="SSF52540">
    <property type="entry name" value="P-loop containing nucleoside triphosphate hydrolases"/>
    <property type="match status" value="1"/>
</dbReference>
<feature type="compositionally biased region" description="Pro residues" evidence="1">
    <location>
        <begin position="100"/>
        <end position="109"/>
    </location>
</feature>
<evidence type="ECO:0000256" key="1">
    <source>
        <dbReference type="SAM" id="MobiDB-lite"/>
    </source>
</evidence>
<protein>
    <submittedName>
        <fullName evidence="3">MinD/ParA family protein</fullName>
    </submittedName>
</protein>